<dbReference type="InterPro" id="IPR045851">
    <property type="entry name" value="AMP-bd_C_sf"/>
</dbReference>
<gene>
    <name evidence="5" type="ORF">GCM10023203_40290</name>
</gene>
<evidence type="ECO:0000259" key="4">
    <source>
        <dbReference type="Pfam" id="PF13193"/>
    </source>
</evidence>
<dbReference type="PROSITE" id="PS00455">
    <property type="entry name" value="AMP_BINDING"/>
    <property type="match status" value="1"/>
</dbReference>
<dbReference type="Pfam" id="PF00501">
    <property type="entry name" value="AMP-binding"/>
    <property type="match status" value="1"/>
</dbReference>
<feature type="compositionally biased region" description="Pro residues" evidence="1">
    <location>
        <begin position="847"/>
        <end position="861"/>
    </location>
</feature>
<protein>
    <recommendedName>
        <fullName evidence="7">Amino acid adenylation domain-containing protein</fullName>
    </recommendedName>
</protein>
<dbReference type="Gene3D" id="3.30.300.30">
    <property type="match status" value="1"/>
</dbReference>
<dbReference type="RefSeq" id="WP_274233965.1">
    <property type="nucleotide sequence ID" value="NZ_BAABHQ010000011.1"/>
</dbReference>
<feature type="domain" description="AMP-dependent synthetase/ligase" evidence="2">
    <location>
        <begin position="257"/>
        <end position="615"/>
    </location>
</feature>
<comment type="caution">
    <text evidence="5">The sequence shown here is derived from an EMBL/GenBank/DDBJ whole genome shotgun (WGS) entry which is preliminary data.</text>
</comment>
<dbReference type="InterPro" id="IPR010071">
    <property type="entry name" value="AA_adenyl_dom"/>
</dbReference>
<dbReference type="Gene3D" id="3.30.559.30">
    <property type="entry name" value="Nonribosomal peptide synthetase, condensation domain"/>
    <property type="match status" value="1"/>
</dbReference>
<accession>A0ABP9EPI7</accession>
<dbReference type="SUPFAM" id="SSF52777">
    <property type="entry name" value="CoA-dependent acyltransferases"/>
    <property type="match status" value="1"/>
</dbReference>
<dbReference type="Gene3D" id="3.40.50.12780">
    <property type="entry name" value="N-terminal domain of ligase-like"/>
    <property type="match status" value="1"/>
</dbReference>
<name>A0ABP9EPI7_9PSEU</name>
<dbReference type="InterPro" id="IPR036736">
    <property type="entry name" value="ACP-like_sf"/>
</dbReference>
<feature type="region of interest" description="Disordered" evidence="1">
    <location>
        <begin position="846"/>
        <end position="885"/>
    </location>
</feature>
<dbReference type="Gene3D" id="1.10.1200.10">
    <property type="entry name" value="ACP-like"/>
    <property type="match status" value="1"/>
</dbReference>
<dbReference type="Pfam" id="PF13193">
    <property type="entry name" value="AMP-binding_C"/>
    <property type="match status" value="1"/>
</dbReference>
<dbReference type="EMBL" id="BAABHQ010000011">
    <property type="protein sequence ID" value="GAA4884259.1"/>
    <property type="molecule type" value="Genomic_DNA"/>
</dbReference>
<organism evidence="5 6">
    <name type="scientific">Actinomycetospora straminea</name>
    <dbReference type="NCBI Taxonomy" id="663607"/>
    <lineage>
        <taxon>Bacteria</taxon>
        <taxon>Bacillati</taxon>
        <taxon>Actinomycetota</taxon>
        <taxon>Actinomycetes</taxon>
        <taxon>Pseudonocardiales</taxon>
        <taxon>Pseudonocardiaceae</taxon>
        <taxon>Actinomycetospora</taxon>
    </lineage>
</organism>
<dbReference type="InterPro" id="IPR025110">
    <property type="entry name" value="AMP-bd_C"/>
</dbReference>
<dbReference type="PANTHER" id="PTHR45527:SF1">
    <property type="entry name" value="FATTY ACID SYNTHASE"/>
    <property type="match status" value="1"/>
</dbReference>
<dbReference type="InterPro" id="IPR020845">
    <property type="entry name" value="AMP-binding_CS"/>
</dbReference>
<dbReference type="SUPFAM" id="SSF56801">
    <property type="entry name" value="Acetyl-CoA synthetase-like"/>
    <property type="match status" value="1"/>
</dbReference>
<evidence type="ECO:0000313" key="6">
    <source>
        <dbReference type="Proteomes" id="UP001500457"/>
    </source>
</evidence>
<proteinExistence type="predicted"/>
<reference evidence="6" key="1">
    <citation type="journal article" date="2019" name="Int. J. Syst. Evol. Microbiol.">
        <title>The Global Catalogue of Microorganisms (GCM) 10K type strain sequencing project: providing services to taxonomists for standard genome sequencing and annotation.</title>
        <authorList>
            <consortium name="The Broad Institute Genomics Platform"/>
            <consortium name="The Broad Institute Genome Sequencing Center for Infectious Disease"/>
            <person name="Wu L."/>
            <person name="Ma J."/>
        </authorList>
    </citation>
    <scope>NUCLEOTIDE SEQUENCE [LARGE SCALE GENOMIC DNA]</scope>
    <source>
        <strain evidence="6">JCM 17983</strain>
    </source>
</reference>
<dbReference type="InterPro" id="IPR009081">
    <property type="entry name" value="PP-bd_ACP"/>
</dbReference>
<evidence type="ECO:0000313" key="5">
    <source>
        <dbReference type="EMBL" id="GAA4884259.1"/>
    </source>
</evidence>
<keyword evidence="6" id="KW-1185">Reference proteome</keyword>
<dbReference type="Proteomes" id="UP001500457">
    <property type="component" value="Unassembled WGS sequence"/>
</dbReference>
<sequence length="885" mass="92703">MTDTTTAAACAVTDDARWRAVLASGATAVPRWSLTPGTPGEGPVATTVPVPAALLDDVSAQAGRLGVVPEALLLAAHARVLAALTAEPEVLAGVEVAGRTLPARLDTEVASWRVLAAAAATALTELAGADQPGDEVALAQARRDLTGLWPETVLAPAVGEADGTAGAASLADDAVFRIDRPAADVLRVVHRSGDLDVAAAERIAGYHLTALGQLCADLDAAPGAQGLVGPEELAAQVDGLAGPVRERPAMPAHEIIRARAAADPDRVAVVNGDRSWTYRELDEVTDRVARAILARGLPHEGIVAVVAERTLDWAASVLGILKAGAAYLPLEPHFPADRIATVLTRADAQLVLGERGSTTTLDEALSNLGAAAPERLLVDDAVAEEHGSDVPRVEIAGDRLAYLYFTSGSTGEPKGAMCEHAGMVNHLYAKIEDLGITEGTVVTETAPQCFDISLWQLVAPWLVGGTTVIVEQETILDVPRFVDLLARRRVEVAQLVPSYLDVVVSFLEQQDVPAAEVLPALRRIAVTGEAVKKELVARWFSVRPDVAVVNAYGLTETCDDTNHEILTEVPTGERVPLGPAVPNVRVYVVDEHLNPVPLGAPGEIVFSGVCVGRGYVNDPERTAKAFVPDPLRPGERLYRSGDHGRWLPDGKLDFLGRRDHQVKISGFRIEIGEVENTLLRAPGVRDAAVVVAERPGRGKQLVGFYGAAEPVETAVLRGTLEASLPVYMVPPVLHHQETLPLTPNGKIDRKALTALALALDEPEPTAGGDTTPLTPTEERVAAVWAPLLGVDASALGRDTHFFERGGSSLLAVKMAVGLKKAVTLPEIVANPVLADLAALIDGRAPAEPAPAAAPAPAPAPASSPSASAVDAPTVRLRPSDLTPST</sequence>
<dbReference type="CDD" id="cd05930">
    <property type="entry name" value="A_NRPS"/>
    <property type="match status" value="1"/>
</dbReference>
<evidence type="ECO:0000259" key="3">
    <source>
        <dbReference type="Pfam" id="PF00550"/>
    </source>
</evidence>
<dbReference type="Pfam" id="PF00550">
    <property type="entry name" value="PP-binding"/>
    <property type="match status" value="1"/>
</dbReference>
<dbReference type="InterPro" id="IPR000873">
    <property type="entry name" value="AMP-dep_synth/lig_dom"/>
</dbReference>
<feature type="domain" description="AMP-binding enzyme C-terminal" evidence="4">
    <location>
        <begin position="673"/>
        <end position="746"/>
    </location>
</feature>
<evidence type="ECO:0008006" key="7">
    <source>
        <dbReference type="Google" id="ProtNLM"/>
    </source>
</evidence>
<dbReference type="InterPro" id="IPR042099">
    <property type="entry name" value="ANL_N_sf"/>
</dbReference>
<dbReference type="NCBIfam" id="TIGR01733">
    <property type="entry name" value="AA-adenyl-dom"/>
    <property type="match status" value="1"/>
</dbReference>
<evidence type="ECO:0000256" key="1">
    <source>
        <dbReference type="SAM" id="MobiDB-lite"/>
    </source>
</evidence>
<evidence type="ECO:0000259" key="2">
    <source>
        <dbReference type="Pfam" id="PF00501"/>
    </source>
</evidence>
<feature type="domain" description="Carrier" evidence="3">
    <location>
        <begin position="778"/>
        <end position="840"/>
    </location>
</feature>
<dbReference type="SUPFAM" id="SSF47336">
    <property type="entry name" value="ACP-like"/>
    <property type="match status" value="1"/>
</dbReference>
<dbReference type="PANTHER" id="PTHR45527">
    <property type="entry name" value="NONRIBOSOMAL PEPTIDE SYNTHETASE"/>
    <property type="match status" value="1"/>
</dbReference>